<dbReference type="Proteomes" id="UP000075230">
    <property type="component" value="Unassembled WGS sequence"/>
</dbReference>
<keyword evidence="1" id="KW-0479">Metal-binding</keyword>
<sequence length="328" mass="36198">MTHSPNILETPPDAGQFPPRTHYEAFGSHADISVSPSYSPVIDFGAMHDEIPRFWPNTPTSETMAASEGWSNVQDPIEDVWESSFLDESSNTMVSRMPEIPRLQINTAYLHPQRPDNTLTEMDPHKSVAPDLVPDEAISKWIENVSESPKGEQSRIPSASGLECPTCGVRFTRRSNCKEHMKSHDPSYDAQIHRGIRKFGCEKCGRRYSRQDTLSSPTAAMEESGRHEPPETTQMRHAPLMTTTHTKQLFDGMLHTSAGVVSKAYLSSCAIEITITVLGWRTMGKSEGFLADPSGLTEGTEVGTCSESPSSFAVIPAAQVTFICAQWL</sequence>
<reference evidence="4 5" key="1">
    <citation type="journal article" date="2016" name="DNA Res.">
        <title>Genome sequence of Aspergillus luchuensis NBRC 4314.</title>
        <authorList>
            <person name="Yamada O."/>
            <person name="Machida M."/>
            <person name="Hosoyama A."/>
            <person name="Goto M."/>
            <person name="Takahashi T."/>
            <person name="Futagami T."/>
            <person name="Yamagata Y."/>
            <person name="Takeuchi M."/>
            <person name="Kobayashi T."/>
            <person name="Koike H."/>
            <person name="Abe K."/>
            <person name="Asai K."/>
            <person name="Arita M."/>
            <person name="Fujita N."/>
            <person name="Fukuda K."/>
            <person name="Higa K."/>
            <person name="Horikawa H."/>
            <person name="Ishikawa T."/>
            <person name="Jinno K."/>
            <person name="Kato Y."/>
            <person name="Kirimura K."/>
            <person name="Mizutani O."/>
            <person name="Nakasone K."/>
            <person name="Sano M."/>
            <person name="Shiraishi Y."/>
            <person name="Tsukahara M."/>
            <person name="Gomi K."/>
        </authorList>
    </citation>
    <scope>NUCLEOTIDE SEQUENCE [LARGE SCALE GENOMIC DNA]</scope>
    <source>
        <strain evidence="4 5">RIB 2604</strain>
    </source>
</reference>
<dbReference type="PROSITE" id="PS00028">
    <property type="entry name" value="ZINC_FINGER_C2H2_1"/>
    <property type="match status" value="1"/>
</dbReference>
<dbReference type="SUPFAM" id="SSF57667">
    <property type="entry name" value="beta-beta-alpha zinc fingers"/>
    <property type="match status" value="1"/>
</dbReference>
<dbReference type="InterPro" id="IPR013087">
    <property type="entry name" value="Znf_C2H2_type"/>
</dbReference>
<dbReference type="GO" id="GO:0008270">
    <property type="term" value="F:zinc ion binding"/>
    <property type="evidence" value="ECO:0007669"/>
    <property type="project" value="UniProtKB-KW"/>
</dbReference>
<evidence type="ECO:0000256" key="2">
    <source>
        <dbReference type="SAM" id="MobiDB-lite"/>
    </source>
</evidence>
<feature type="domain" description="C2H2-type" evidence="3">
    <location>
        <begin position="162"/>
        <end position="189"/>
    </location>
</feature>
<evidence type="ECO:0000313" key="4">
    <source>
        <dbReference type="EMBL" id="GAT28683.1"/>
    </source>
</evidence>
<keyword evidence="1" id="KW-0863">Zinc-finger</keyword>
<dbReference type="Pfam" id="PF00096">
    <property type="entry name" value="zf-C2H2"/>
    <property type="match status" value="1"/>
</dbReference>
<dbReference type="AlphaFoldDB" id="A0A146FUU5"/>
<comment type="caution">
    <text evidence="4">The sequence shown here is derived from an EMBL/GenBank/DDBJ whole genome shotgun (WGS) entry which is preliminary data.</text>
</comment>
<name>A0A146FUU5_ASPKA</name>
<reference evidence="5" key="2">
    <citation type="submission" date="2016-02" db="EMBL/GenBank/DDBJ databases">
        <title>Genome sequencing of Aspergillus luchuensis NBRC 4314.</title>
        <authorList>
            <person name="Yamada O."/>
        </authorList>
    </citation>
    <scope>NUCLEOTIDE SEQUENCE [LARGE SCALE GENOMIC DNA]</scope>
    <source>
        <strain evidence="5">RIB 2604</strain>
    </source>
</reference>
<feature type="region of interest" description="Disordered" evidence="2">
    <location>
        <begin position="211"/>
        <end position="233"/>
    </location>
</feature>
<keyword evidence="1" id="KW-0862">Zinc</keyword>
<dbReference type="VEuPathDB" id="FungiDB:ASPFODRAFT_205692"/>
<accession>A0A146FUU5</accession>
<organism evidence="4 5">
    <name type="scientific">Aspergillus kawachii</name>
    <name type="common">White koji mold</name>
    <name type="synonym">Aspergillus awamori var. kawachi</name>
    <dbReference type="NCBI Taxonomy" id="1069201"/>
    <lineage>
        <taxon>Eukaryota</taxon>
        <taxon>Fungi</taxon>
        <taxon>Dikarya</taxon>
        <taxon>Ascomycota</taxon>
        <taxon>Pezizomycotina</taxon>
        <taxon>Eurotiomycetes</taxon>
        <taxon>Eurotiomycetidae</taxon>
        <taxon>Eurotiales</taxon>
        <taxon>Aspergillaceae</taxon>
        <taxon>Aspergillus</taxon>
        <taxon>Aspergillus subgen. Circumdati</taxon>
    </lineage>
</organism>
<dbReference type="SMART" id="SM00355">
    <property type="entry name" value="ZnF_C2H2"/>
    <property type="match status" value="1"/>
</dbReference>
<evidence type="ECO:0000256" key="1">
    <source>
        <dbReference type="PROSITE-ProRule" id="PRU00042"/>
    </source>
</evidence>
<dbReference type="InterPro" id="IPR036236">
    <property type="entry name" value="Znf_C2H2_sf"/>
</dbReference>
<evidence type="ECO:0000313" key="5">
    <source>
        <dbReference type="Proteomes" id="UP000075230"/>
    </source>
</evidence>
<dbReference type="EMBL" id="BCWF01000025">
    <property type="protein sequence ID" value="GAT28683.1"/>
    <property type="molecule type" value="Genomic_DNA"/>
</dbReference>
<proteinExistence type="predicted"/>
<evidence type="ECO:0000259" key="3">
    <source>
        <dbReference type="PROSITE" id="PS50157"/>
    </source>
</evidence>
<dbReference type="Gene3D" id="3.30.160.60">
    <property type="entry name" value="Classic Zinc Finger"/>
    <property type="match status" value="1"/>
</dbReference>
<gene>
    <name evidence="4" type="ORF">RIB2604_02603270</name>
</gene>
<dbReference type="PROSITE" id="PS50157">
    <property type="entry name" value="ZINC_FINGER_C2H2_2"/>
    <property type="match status" value="1"/>
</dbReference>
<protein>
    <submittedName>
        <fullName evidence="4">C2H2 finger domain protein Ezf</fullName>
    </submittedName>
</protein>